<dbReference type="Gene3D" id="1.10.10.10">
    <property type="entry name" value="Winged helix-like DNA-binding domain superfamily/Winged helix DNA-binding domain"/>
    <property type="match status" value="1"/>
</dbReference>
<proteinExistence type="predicted"/>
<evidence type="ECO:0000313" key="8">
    <source>
        <dbReference type="Proteomes" id="UP000298774"/>
    </source>
</evidence>
<dbReference type="GO" id="GO:0003700">
    <property type="term" value="F:DNA-binding transcription factor activity"/>
    <property type="evidence" value="ECO:0007669"/>
    <property type="project" value="TreeGrafter"/>
</dbReference>
<dbReference type="Gene3D" id="3.30.450.40">
    <property type="match status" value="1"/>
</dbReference>
<geneLocation type="plasmid" evidence="7 8">
    <name>p1</name>
</geneLocation>
<dbReference type="Proteomes" id="UP000298774">
    <property type="component" value="Plasmid p1"/>
</dbReference>
<keyword evidence="9" id="KW-1185">Reference proteome</keyword>
<dbReference type="Proteomes" id="UP001277471">
    <property type="component" value="Unassembled WGS sequence"/>
</dbReference>
<dbReference type="GO" id="GO:0003677">
    <property type="term" value="F:DNA binding"/>
    <property type="evidence" value="ECO:0007669"/>
    <property type="project" value="UniProtKB-KW"/>
</dbReference>
<dbReference type="GO" id="GO:0045892">
    <property type="term" value="P:negative regulation of DNA-templated transcription"/>
    <property type="evidence" value="ECO:0007669"/>
    <property type="project" value="TreeGrafter"/>
</dbReference>
<dbReference type="SUPFAM" id="SSF46785">
    <property type="entry name" value="Winged helix' DNA-binding domain"/>
    <property type="match status" value="1"/>
</dbReference>
<dbReference type="InterPro" id="IPR036390">
    <property type="entry name" value="WH_DNA-bd_sf"/>
</dbReference>
<dbReference type="FunFam" id="1.10.10.10:FF:000056">
    <property type="entry name" value="IclR family transcriptional regulator"/>
    <property type="match status" value="1"/>
</dbReference>
<evidence type="ECO:0000259" key="5">
    <source>
        <dbReference type="PROSITE" id="PS51078"/>
    </source>
</evidence>
<dbReference type="KEGG" id="abf:AMK58_15215"/>
<reference evidence="6 9" key="2">
    <citation type="submission" date="2023-11" db="EMBL/GenBank/DDBJ databases">
        <title>MicrobeMod: A computational toolkit for identifying prokaryotic methylation and restriction-modification with nanopore sequencing.</title>
        <authorList>
            <person name="Crits-Christoph A."/>
            <person name="Kang S.C."/>
            <person name="Lee H."/>
            <person name="Ostrov N."/>
        </authorList>
    </citation>
    <scope>NUCLEOTIDE SEQUENCE [LARGE SCALE GENOMIC DNA]</scope>
    <source>
        <strain evidence="6 9">ATCC 29145</strain>
    </source>
</reference>
<dbReference type="InterPro" id="IPR029016">
    <property type="entry name" value="GAF-like_dom_sf"/>
</dbReference>
<dbReference type="PROSITE" id="PS51078">
    <property type="entry name" value="ICLR_ED"/>
    <property type="match status" value="1"/>
</dbReference>
<dbReference type="AlphaFoldDB" id="A0A0P0EWN5"/>
<gene>
    <name evidence="7" type="ORF">D3868_14305</name>
    <name evidence="6" type="ORF">SIM66_09950</name>
</gene>
<keyword evidence="2" id="KW-0238">DNA-binding</keyword>
<dbReference type="RefSeq" id="WP_035676989.1">
    <property type="nucleotide sequence ID" value="NZ_CP012915.1"/>
</dbReference>
<dbReference type="PROSITE" id="PS51077">
    <property type="entry name" value="HTH_ICLR"/>
    <property type="match status" value="1"/>
</dbReference>
<evidence type="ECO:0000313" key="7">
    <source>
        <dbReference type="EMBL" id="QCO10288.1"/>
    </source>
</evidence>
<name>A0A0P0EWN5_AZOBR</name>
<protein>
    <submittedName>
        <fullName evidence="7">IclR family transcriptional regulator</fullName>
    </submittedName>
</protein>
<organism evidence="7 8">
    <name type="scientific">Azospirillum brasilense</name>
    <dbReference type="NCBI Taxonomy" id="192"/>
    <lineage>
        <taxon>Bacteria</taxon>
        <taxon>Pseudomonadati</taxon>
        <taxon>Pseudomonadota</taxon>
        <taxon>Alphaproteobacteria</taxon>
        <taxon>Rhodospirillales</taxon>
        <taxon>Azospirillaceae</taxon>
        <taxon>Azospirillum</taxon>
    </lineage>
</organism>
<dbReference type="SUPFAM" id="SSF55781">
    <property type="entry name" value="GAF domain-like"/>
    <property type="match status" value="1"/>
</dbReference>
<dbReference type="Pfam" id="PF01614">
    <property type="entry name" value="IclR_C"/>
    <property type="match status" value="1"/>
</dbReference>
<evidence type="ECO:0000259" key="4">
    <source>
        <dbReference type="PROSITE" id="PS51077"/>
    </source>
</evidence>
<keyword evidence="7" id="KW-0614">Plasmid</keyword>
<keyword evidence="1" id="KW-0805">Transcription regulation</keyword>
<dbReference type="Pfam" id="PF09339">
    <property type="entry name" value="HTH_IclR"/>
    <property type="match status" value="1"/>
</dbReference>
<reference evidence="7 8" key="1">
    <citation type="submission" date="2018-09" db="EMBL/GenBank/DDBJ databases">
        <title>Whole genome based analysis of evolution and adaptive divergence in Indian and Brazilian strains of Azospirillum brasilense.</title>
        <authorList>
            <person name="Singh C."/>
            <person name="Tripathi A.K."/>
        </authorList>
    </citation>
    <scope>NUCLEOTIDE SEQUENCE [LARGE SCALE GENOMIC DNA]</scope>
    <source>
        <strain evidence="7 8">MTCC4038</strain>
        <plasmid evidence="7 8">p1</plasmid>
    </source>
</reference>
<dbReference type="InterPro" id="IPR005471">
    <property type="entry name" value="Tscrpt_reg_IclR_N"/>
</dbReference>
<dbReference type="GeneID" id="56452904"/>
<feature type="domain" description="IclR-ED" evidence="5">
    <location>
        <begin position="69"/>
        <end position="252"/>
    </location>
</feature>
<evidence type="ECO:0000313" key="6">
    <source>
        <dbReference type="EMBL" id="MDX5951512.1"/>
    </source>
</evidence>
<evidence type="ECO:0000256" key="1">
    <source>
        <dbReference type="ARBA" id="ARBA00023015"/>
    </source>
</evidence>
<dbReference type="PANTHER" id="PTHR30136">
    <property type="entry name" value="HELIX-TURN-HELIX TRANSCRIPTIONAL REGULATOR, ICLR FAMILY"/>
    <property type="match status" value="1"/>
</dbReference>
<sequence length="268" mass="29017">MKTNNIKSAGKMLSVLECFSTVDRRLSLADVARRTKLPRSTAHRLILTLKEIGFLEQDHSRDEYRLGIKLFELGSIVLANMDVHRVAKPYVDALSTLSRETVHLCVFDGMKMVFIERGAGGRSGPNNATTTMEASPCHCTGVGKATLAFQSDLVIDRVLGVGLPAYTRNTLTDPDRLREDLAAIRQRGYAIDDGEIDIGVRCVAAPIRNTSGHVFAAVSVSGPATRMTHERVQSLAPVVMSHAESISLQLGYSNGDDAVAPALTTPIT</sequence>
<evidence type="ECO:0000256" key="2">
    <source>
        <dbReference type="ARBA" id="ARBA00023125"/>
    </source>
</evidence>
<dbReference type="InterPro" id="IPR036388">
    <property type="entry name" value="WH-like_DNA-bd_sf"/>
</dbReference>
<dbReference type="PANTHER" id="PTHR30136:SF35">
    <property type="entry name" value="HTH-TYPE TRANSCRIPTIONAL REGULATOR RV1719"/>
    <property type="match status" value="1"/>
</dbReference>
<keyword evidence="3" id="KW-0804">Transcription</keyword>
<feature type="domain" description="HTH iclR-type" evidence="4">
    <location>
        <begin position="6"/>
        <end position="68"/>
    </location>
</feature>
<evidence type="ECO:0000313" key="9">
    <source>
        <dbReference type="Proteomes" id="UP001277471"/>
    </source>
</evidence>
<dbReference type="InterPro" id="IPR014757">
    <property type="entry name" value="Tscrpt_reg_IclR_C"/>
</dbReference>
<dbReference type="SMART" id="SM00346">
    <property type="entry name" value="HTH_ICLR"/>
    <property type="match status" value="1"/>
</dbReference>
<dbReference type="InterPro" id="IPR050707">
    <property type="entry name" value="HTH_MetabolicPath_Reg"/>
</dbReference>
<evidence type="ECO:0000256" key="3">
    <source>
        <dbReference type="ARBA" id="ARBA00023163"/>
    </source>
</evidence>
<dbReference type="EMBL" id="CP032340">
    <property type="protein sequence ID" value="QCO10288.1"/>
    <property type="molecule type" value="Genomic_DNA"/>
</dbReference>
<accession>A0A0P0EWN5</accession>
<dbReference type="EMBL" id="JAWXYC010000003">
    <property type="protein sequence ID" value="MDX5951512.1"/>
    <property type="molecule type" value="Genomic_DNA"/>
</dbReference>